<name>A0A8S5U5Z5_9CAUD</name>
<protein>
    <submittedName>
        <fullName evidence="1">Uncharacterized protein</fullName>
    </submittedName>
</protein>
<accession>A0A8S5U5Z5</accession>
<evidence type="ECO:0000313" key="1">
    <source>
        <dbReference type="EMBL" id="DAF89868.1"/>
    </source>
</evidence>
<proteinExistence type="predicted"/>
<organism evidence="1">
    <name type="scientific">Siphoviridae sp. cteLh2</name>
    <dbReference type="NCBI Taxonomy" id="2825590"/>
    <lineage>
        <taxon>Viruses</taxon>
        <taxon>Duplodnaviria</taxon>
        <taxon>Heunggongvirae</taxon>
        <taxon>Uroviricota</taxon>
        <taxon>Caudoviricetes</taxon>
    </lineage>
</organism>
<dbReference type="EMBL" id="BK016017">
    <property type="protein sequence ID" value="DAF89868.1"/>
    <property type="molecule type" value="Genomic_DNA"/>
</dbReference>
<reference evidence="1" key="1">
    <citation type="journal article" date="2021" name="Proc. Natl. Acad. Sci. U.S.A.">
        <title>A Catalog of Tens of Thousands of Viruses from Human Metagenomes Reveals Hidden Associations with Chronic Diseases.</title>
        <authorList>
            <person name="Tisza M.J."/>
            <person name="Buck C.B."/>
        </authorList>
    </citation>
    <scope>NUCLEOTIDE SEQUENCE</scope>
    <source>
        <strain evidence="1">CteLh2</strain>
    </source>
</reference>
<sequence>MRENEILESLKTREELIGRTEVLDKVKELILLPNTEYATTQQVADYFEVGESAIKSLVFDNNEEVTSDGYKVLTKNELSSLKELCQIKSRARMLAIFPKRAILRVAMLLRDSEVAKEIRTRLLDIIQDVSEGKDNIIDNIVDEIDEEKILSERLTQAIMSGDLEEEGRIKTEIIGLRNKRIKKLQNEIETITTNALTIIESKKVINKLVRVIAVKRYQGNFAKTWNELYKSVNYKLSINIKARDKKKRETYIDTLSEEELFEVEKITRTWANRIGVDVEKEIKLAS</sequence>